<dbReference type="RefSeq" id="XP_016260053.1">
    <property type="nucleotide sequence ID" value="XM_016409745.1"/>
</dbReference>
<dbReference type="AlphaFoldDB" id="A0A0D2BQQ8"/>
<feature type="region of interest" description="Disordered" evidence="1">
    <location>
        <begin position="106"/>
        <end position="126"/>
    </location>
</feature>
<feature type="compositionally biased region" description="Polar residues" evidence="1">
    <location>
        <begin position="77"/>
        <end position="91"/>
    </location>
</feature>
<dbReference type="EMBL" id="KN847339">
    <property type="protein sequence ID" value="KIW39837.1"/>
    <property type="molecule type" value="Genomic_DNA"/>
</dbReference>
<evidence type="ECO:0000313" key="4">
    <source>
        <dbReference type="Proteomes" id="UP000053342"/>
    </source>
</evidence>
<protein>
    <submittedName>
        <fullName evidence="3">Uncharacterized protein</fullName>
    </submittedName>
</protein>
<proteinExistence type="predicted"/>
<keyword evidence="4" id="KW-1185">Reference proteome</keyword>
<feature type="compositionally biased region" description="Low complexity" evidence="1">
    <location>
        <begin position="44"/>
        <end position="62"/>
    </location>
</feature>
<gene>
    <name evidence="3" type="ORF">PV06_08411</name>
</gene>
<dbReference type="OrthoDB" id="4120923at2759"/>
<accession>A0A0D2BQQ8</accession>
<dbReference type="HOGENOM" id="CLU_900266_0_0_1"/>
<feature type="region of interest" description="Disordered" evidence="1">
    <location>
        <begin position="29"/>
        <end position="91"/>
    </location>
</feature>
<evidence type="ECO:0000256" key="2">
    <source>
        <dbReference type="SAM" id="SignalP"/>
    </source>
</evidence>
<reference evidence="3 4" key="1">
    <citation type="submission" date="2015-01" db="EMBL/GenBank/DDBJ databases">
        <title>The Genome Sequence of Exophiala oligosperma CBS72588.</title>
        <authorList>
            <consortium name="The Broad Institute Genomics Platform"/>
            <person name="Cuomo C."/>
            <person name="de Hoog S."/>
            <person name="Gorbushina A."/>
            <person name="Stielow B."/>
            <person name="Teixiera M."/>
            <person name="Abouelleil A."/>
            <person name="Chapman S.B."/>
            <person name="Priest M."/>
            <person name="Young S.K."/>
            <person name="Wortman J."/>
            <person name="Nusbaum C."/>
            <person name="Birren B."/>
        </authorList>
    </citation>
    <scope>NUCLEOTIDE SEQUENCE [LARGE SCALE GENOMIC DNA]</scope>
    <source>
        <strain evidence="3 4">CBS 72588</strain>
    </source>
</reference>
<dbReference type="VEuPathDB" id="FungiDB:PV06_08411"/>
<sequence>MARFPRLFGAAALMNLTLLAHCRPLTDSAPVNSSAPSWAEWSEPRATSSYTSRPSSSTSNIPIPNPNPNPTVNPSNGSCTSYNSTPAYTNTPETLDDAFTIEYFPDYDFTSNSPEPEDPSLPDPDGKLMERMAEDEADLPAYLRFVNGTSSSDKLVTNVDDVLQNAGMTSSNSAIAGALLYSLNGAVTATSGTSPTFTSTKNVTVSERDMTVFLESCLLDYDSCVFWDADTMEVVDATMAMAGTDLWETRDENQSVWPVIAQWVLEFGVDILVGDRPTTNDMVIPMRFAPGGVMLAASGPVTVPSVGSS</sequence>
<dbReference type="GeneID" id="27360485"/>
<evidence type="ECO:0000313" key="3">
    <source>
        <dbReference type="EMBL" id="KIW39837.1"/>
    </source>
</evidence>
<feature type="chain" id="PRO_5002239272" evidence="2">
    <location>
        <begin position="29"/>
        <end position="309"/>
    </location>
</feature>
<name>A0A0D2BQQ8_9EURO</name>
<feature type="signal peptide" evidence="2">
    <location>
        <begin position="1"/>
        <end position="28"/>
    </location>
</feature>
<evidence type="ECO:0000256" key="1">
    <source>
        <dbReference type="SAM" id="MobiDB-lite"/>
    </source>
</evidence>
<organism evidence="3 4">
    <name type="scientific">Exophiala oligosperma</name>
    <dbReference type="NCBI Taxonomy" id="215243"/>
    <lineage>
        <taxon>Eukaryota</taxon>
        <taxon>Fungi</taxon>
        <taxon>Dikarya</taxon>
        <taxon>Ascomycota</taxon>
        <taxon>Pezizomycotina</taxon>
        <taxon>Eurotiomycetes</taxon>
        <taxon>Chaetothyriomycetidae</taxon>
        <taxon>Chaetothyriales</taxon>
        <taxon>Herpotrichiellaceae</taxon>
        <taxon>Exophiala</taxon>
    </lineage>
</organism>
<keyword evidence="2" id="KW-0732">Signal</keyword>
<dbReference type="Proteomes" id="UP000053342">
    <property type="component" value="Unassembled WGS sequence"/>
</dbReference>